<dbReference type="GO" id="GO:0046872">
    <property type="term" value="F:metal ion binding"/>
    <property type="evidence" value="ECO:0007669"/>
    <property type="project" value="InterPro"/>
</dbReference>
<dbReference type="EMBL" id="ABMABF030000002">
    <property type="protein sequence ID" value="EMJ5133062.1"/>
    <property type="molecule type" value="Genomic_DNA"/>
</dbReference>
<name>A0AAI9D6H7_PROST</name>
<evidence type="ECO:0000259" key="6">
    <source>
        <dbReference type="Pfam" id="PF25137"/>
    </source>
</evidence>
<dbReference type="Gene3D" id="3.40.50.1970">
    <property type="match status" value="1"/>
</dbReference>
<dbReference type="InterPro" id="IPR001670">
    <property type="entry name" value="ADH_Fe/GldA"/>
</dbReference>
<protein>
    <submittedName>
        <fullName evidence="7">Iron-containing alcohol dehydrogenase</fullName>
    </submittedName>
</protein>
<dbReference type="InterPro" id="IPR018211">
    <property type="entry name" value="ADH_Fe_CS"/>
</dbReference>
<dbReference type="FunFam" id="3.40.50.1970:FF:000003">
    <property type="entry name" value="Alcohol dehydrogenase, iron-containing"/>
    <property type="match status" value="1"/>
</dbReference>
<feature type="domain" description="Fe-containing alcohol dehydrogenase-like C-terminal" evidence="6">
    <location>
        <begin position="191"/>
        <end position="387"/>
    </location>
</feature>
<dbReference type="PANTHER" id="PTHR11496:SF102">
    <property type="entry name" value="ALCOHOL DEHYDROGENASE 4"/>
    <property type="match status" value="1"/>
</dbReference>
<evidence type="ECO:0000256" key="1">
    <source>
        <dbReference type="ARBA" id="ARBA00001962"/>
    </source>
</evidence>
<dbReference type="SUPFAM" id="SSF56796">
    <property type="entry name" value="Dehydroquinate synthase-like"/>
    <property type="match status" value="1"/>
</dbReference>
<keyword evidence="3" id="KW-0560">Oxidoreductase</keyword>
<dbReference type="CDD" id="cd08193">
    <property type="entry name" value="HVD"/>
    <property type="match status" value="1"/>
</dbReference>
<evidence type="ECO:0000259" key="5">
    <source>
        <dbReference type="Pfam" id="PF00465"/>
    </source>
</evidence>
<dbReference type="Pfam" id="PF25137">
    <property type="entry name" value="ADH_Fe_C"/>
    <property type="match status" value="1"/>
</dbReference>
<dbReference type="PANTHER" id="PTHR11496">
    <property type="entry name" value="ALCOHOL DEHYDROGENASE"/>
    <property type="match status" value="1"/>
</dbReference>
<comment type="caution">
    <text evidence="7">The sequence shown here is derived from an EMBL/GenBank/DDBJ whole genome shotgun (WGS) entry which is preliminary data.</text>
</comment>
<dbReference type="AlphaFoldDB" id="A0AAI9D6H7"/>
<evidence type="ECO:0000313" key="7">
    <source>
        <dbReference type="EMBL" id="EMJ5133062.1"/>
    </source>
</evidence>
<gene>
    <name evidence="7" type="ORF">RG298_000736</name>
</gene>
<sequence>MINLDKFEFACVPKLIFEWGAAQRLAQIIETFGSPRQVMIISDQGLVQAGIVSDVMLNLERAGYSVSLYSAVQPDPLEQQVIDAAEMATNVGAEIIIGLGGGSSLDVAKLVAIMAQSQQPLSQMYGINKVKGQRLPLIQIPTTAGTGSEVTNIAILTTSDDNKMGIVDAKLFCDVVVLDAQLTLKLPAIHTAASGIDAMVHAIEAYTSKHKKNLFSDLLAKEALVLLSQNLVAACNDGNNRAAREANLLGATLAGIAFANSPVAAVHALAYPLGAQHHISHGLSNALMLLPVLHFNLPSAQTLYAELAMYVGASVKHNVQQDSDAFINKMAQIIAECQVPQRLREVGILHSDLSSLAQAAMAQTRLLVNNPRELTEQNVLELYQQAW</sequence>
<organism evidence="7">
    <name type="scientific">Providencia stuartii</name>
    <dbReference type="NCBI Taxonomy" id="588"/>
    <lineage>
        <taxon>Bacteria</taxon>
        <taxon>Pseudomonadati</taxon>
        <taxon>Pseudomonadota</taxon>
        <taxon>Gammaproteobacteria</taxon>
        <taxon>Enterobacterales</taxon>
        <taxon>Morganellaceae</taxon>
        <taxon>Providencia</taxon>
    </lineage>
</organism>
<dbReference type="InterPro" id="IPR039697">
    <property type="entry name" value="Alcohol_dehydrogenase_Fe"/>
</dbReference>
<accession>A0AAI9D6H7</accession>
<dbReference type="PROSITE" id="PS00913">
    <property type="entry name" value="ADH_IRON_1"/>
    <property type="match status" value="1"/>
</dbReference>
<evidence type="ECO:0000256" key="3">
    <source>
        <dbReference type="ARBA" id="ARBA00023002"/>
    </source>
</evidence>
<comment type="cofactor">
    <cofactor evidence="1">
        <name>Fe cation</name>
        <dbReference type="ChEBI" id="CHEBI:24875"/>
    </cofactor>
</comment>
<dbReference type="GO" id="GO:0004022">
    <property type="term" value="F:alcohol dehydrogenase (NAD+) activity"/>
    <property type="evidence" value="ECO:0007669"/>
    <property type="project" value="TreeGrafter"/>
</dbReference>
<evidence type="ECO:0000256" key="4">
    <source>
        <dbReference type="ARBA" id="ARBA00023027"/>
    </source>
</evidence>
<proteinExistence type="inferred from homology"/>
<reference evidence="7" key="1">
    <citation type="submission" date="2024-02" db="EMBL/GenBank/DDBJ databases">
        <authorList>
            <consortium name="Clinical and Environmental Microbiology Branch: Whole genome sequencing antimicrobial resistance pathogens in the healthcare setting"/>
        </authorList>
    </citation>
    <scope>NUCLEOTIDE SEQUENCE</scope>
    <source>
        <strain evidence="7">2021GO-0154</strain>
    </source>
</reference>
<evidence type="ECO:0000256" key="2">
    <source>
        <dbReference type="ARBA" id="ARBA00007358"/>
    </source>
</evidence>
<comment type="similarity">
    <text evidence="2">Belongs to the iron-containing alcohol dehydrogenase family.</text>
</comment>
<keyword evidence="4" id="KW-0520">NAD</keyword>
<dbReference type="InterPro" id="IPR056798">
    <property type="entry name" value="ADH_Fe_C"/>
</dbReference>
<dbReference type="Pfam" id="PF00465">
    <property type="entry name" value="Fe-ADH"/>
    <property type="match status" value="1"/>
</dbReference>
<dbReference type="FunFam" id="1.20.1090.10:FF:000001">
    <property type="entry name" value="Aldehyde-alcohol dehydrogenase"/>
    <property type="match status" value="1"/>
</dbReference>
<feature type="domain" description="Alcohol dehydrogenase iron-type/glycerol dehydrogenase GldA" evidence="5">
    <location>
        <begin position="14"/>
        <end position="179"/>
    </location>
</feature>
<dbReference type="Gene3D" id="1.20.1090.10">
    <property type="entry name" value="Dehydroquinate synthase-like - alpha domain"/>
    <property type="match status" value="1"/>
</dbReference>